<dbReference type="Pfam" id="PF06170">
    <property type="entry name" value="DUF983"/>
    <property type="match status" value="1"/>
</dbReference>
<protein>
    <recommendedName>
        <fullName evidence="4">Zinc-finger protein</fullName>
    </recommendedName>
</protein>
<dbReference type="Proteomes" id="UP000192872">
    <property type="component" value="Unassembled WGS sequence"/>
</dbReference>
<feature type="transmembrane region" description="Helical" evidence="1">
    <location>
        <begin position="94"/>
        <end position="116"/>
    </location>
</feature>
<evidence type="ECO:0000256" key="1">
    <source>
        <dbReference type="SAM" id="Phobius"/>
    </source>
</evidence>
<dbReference type="InterPro" id="IPR009325">
    <property type="entry name" value="DUF983"/>
</dbReference>
<name>A0A1W9I4L9_9HYPH</name>
<comment type="caution">
    <text evidence="2">The sequence shown here is derived from an EMBL/GenBank/DDBJ whole genome shotgun (WGS) entry which is preliminary data.</text>
</comment>
<dbReference type="EMBL" id="LWDL01000002">
    <property type="protein sequence ID" value="OQW54552.1"/>
    <property type="molecule type" value="Genomic_DNA"/>
</dbReference>
<sequence>MTNNGGAEGAAGTRDLRQAVLRGMRLLCPHCGKGRLFSSFTTAVNACAVCGENMSAQQADDAPPYVVITIVGHILVAGALTLEKTLHPPLWVHFSLWIPLTILCGLLLLPPVKGAIIGFQWANRMHGFSHTSETTS</sequence>
<evidence type="ECO:0000313" key="2">
    <source>
        <dbReference type="EMBL" id="OQW54552.1"/>
    </source>
</evidence>
<dbReference type="AlphaFoldDB" id="A0A1W9I4L9"/>
<accession>A0A1W9I4L9</accession>
<reference evidence="2 3" key="1">
    <citation type="journal article" date="2017" name="Water Res.">
        <title>Comammox in drinking water systems.</title>
        <authorList>
            <person name="Wang Y."/>
            <person name="Ma L."/>
            <person name="Mao Y."/>
            <person name="Jiang X."/>
            <person name="Xia Y."/>
            <person name="Yu K."/>
            <person name="Li B."/>
            <person name="Zhang T."/>
        </authorList>
    </citation>
    <scope>NUCLEOTIDE SEQUENCE [LARGE SCALE GENOMIC DNA]</scope>
    <source>
        <strain evidence="2">SG_bin8</strain>
    </source>
</reference>
<keyword evidence="1" id="KW-0812">Transmembrane</keyword>
<keyword evidence="1" id="KW-0472">Membrane</keyword>
<gene>
    <name evidence="2" type="ORF">A4S15_14275</name>
</gene>
<dbReference type="STRING" id="1827387.A4S15_14275"/>
<organism evidence="2 3">
    <name type="scientific">Candidatus Raskinella chloraquaticus</name>
    <dbReference type="NCBI Taxonomy" id="1951219"/>
    <lineage>
        <taxon>Bacteria</taxon>
        <taxon>Pseudomonadati</taxon>
        <taxon>Pseudomonadota</taxon>
        <taxon>Alphaproteobacteria</taxon>
        <taxon>Hyphomicrobiales</taxon>
        <taxon>Phreatobacteraceae</taxon>
        <taxon>Candidatus Raskinella</taxon>
    </lineage>
</organism>
<keyword evidence="1" id="KW-1133">Transmembrane helix</keyword>
<evidence type="ECO:0008006" key="4">
    <source>
        <dbReference type="Google" id="ProtNLM"/>
    </source>
</evidence>
<evidence type="ECO:0000313" key="3">
    <source>
        <dbReference type="Proteomes" id="UP000192872"/>
    </source>
</evidence>
<proteinExistence type="predicted"/>
<feature type="transmembrane region" description="Helical" evidence="1">
    <location>
        <begin position="62"/>
        <end position="82"/>
    </location>
</feature>